<dbReference type="PANTHER" id="PTHR11461">
    <property type="entry name" value="SERINE PROTEASE INHIBITOR, SERPIN"/>
    <property type="match status" value="1"/>
</dbReference>
<dbReference type="SMART" id="SM00093">
    <property type="entry name" value="SERPIN"/>
    <property type="match status" value="1"/>
</dbReference>
<sequence length="426" mass="44144">MSLPRVVTAVLAGALLLAGCGSGQAGDDGDGSAGGGEAAESPSIDPGPAPRIDVVADLAPADAGTVGSSVNQFGFDLLGQLTDGTQNTVTSPVSVASMLAMLLAGAGGETADAMAATLHLQDPRDVRVGQLLQQLSDTDDVTLSAANALWAQQGIPFEEGYLDFVRDSFGATVDDADLGSQDTADDIDAWVREHTEDRIEGIAEDLGLPDAQAALVLVNAVYFLGTWTTQFDPADTRPQPFTLADGGSAEVPLMILRQQTLPFVQRDGYTMLRLPYGADGRYGMELLLPDADSGLPQLLASLDAAEWSAAVAALAPVELQTVAIPKFELEWSSELADALTALGMGPAFSGADFRPMSPQPQDLATVVHKTYIRVDEAGTEAAAVTGGATRTSAGDSFRADRPFAFTISDSQTGTIVFLGAVTDPRG</sequence>
<dbReference type="InterPro" id="IPR023796">
    <property type="entry name" value="Serpin_dom"/>
</dbReference>
<dbReference type="Gene3D" id="3.30.497.10">
    <property type="entry name" value="Antithrombin, subunit I, domain 2"/>
    <property type="match status" value="1"/>
</dbReference>
<keyword evidence="6" id="KW-1185">Reference proteome</keyword>
<dbReference type="EMBL" id="JACHMM010000001">
    <property type="protein sequence ID" value="MBB5791509.1"/>
    <property type="molecule type" value="Genomic_DNA"/>
</dbReference>
<dbReference type="InterPro" id="IPR036186">
    <property type="entry name" value="Serpin_sf"/>
</dbReference>
<dbReference type="Proteomes" id="UP000542813">
    <property type="component" value="Unassembled WGS sequence"/>
</dbReference>
<evidence type="ECO:0000313" key="5">
    <source>
        <dbReference type="EMBL" id="MBB5791509.1"/>
    </source>
</evidence>
<gene>
    <name evidence="5" type="ORF">HD601_006084</name>
</gene>
<dbReference type="Gene3D" id="2.30.39.10">
    <property type="entry name" value="Alpha-1-antitrypsin, domain 1"/>
    <property type="match status" value="1"/>
</dbReference>
<name>A0A7W9GWV6_9ACTN</name>
<dbReference type="AlphaFoldDB" id="A0A7W9GWV6"/>
<dbReference type="GO" id="GO:0005615">
    <property type="term" value="C:extracellular space"/>
    <property type="evidence" value="ECO:0007669"/>
    <property type="project" value="InterPro"/>
</dbReference>
<dbReference type="RefSeq" id="WP_184828342.1">
    <property type="nucleotide sequence ID" value="NZ_JACHMM010000001.1"/>
</dbReference>
<dbReference type="InterPro" id="IPR000215">
    <property type="entry name" value="Serpin_fam"/>
</dbReference>
<reference evidence="5 6" key="1">
    <citation type="submission" date="2020-08" db="EMBL/GenBank/DDBJ databases">
        <title>Sequencing the genomes of 1000 actinobacteria strains.</title>
        <authorList>
            <person name="Klenk H.-P."/>
        </authorList>
    </citation>
    <scope>NUCLEOTIDE SEQUENCE [LARGE SCALE GENOMIC DNA]</scope>
    <source>
        <strain evidence="5 6">DSM 102122</strain>
    </source>
</reference>
<dbReference type="InterPro" id="IPR042185">
    <property type="entry name" value="Serpin_sf_2"/>
</dbReference>
<feature type="region of interest" description="Disordered" evidence="2">
    <location>
        <begin position="26"/>
        <end position="50"/>
    </location>
</feature>
<evidence type="ECO:0000256" key="3">
    <source>
        <dbReference type="SAM" id="SignalP"/>
    </source>
</evidence>
<evidence type="ECO:0000256" key="1">
    <source>
        <dbReference type="RuleBase" id="RU000411"/>
    </source>
</evidence>
<organism evidence="5 6">
    <name type="scientific">Jiangella mangrovi</name>
    <dbReference type="NCBI Taxonomy" id="1524084"/>
    <lineage>
        <taxon>Bacteria</taxon>
        <taxon>Bacillati</taxon>
        <taxon>Actinomycetota</taxon>
        <taxon>Actinomycetes</taxon>
        <taxon>Jiangellales</taxon>
        <taxon>Jiangellaceae</taxon>
        <taxon>Jiangella</taxon>
    </lineage>
</organism>
<feature type="chain" id="PRO_5031123228" evidence="3">
    <location>
        <begin position="26"/>
        <end position="426"/>
    </location>
</feature>
<protein>
    <submittedName>
        <fullName evidence="5">Serpin B</fullName>
    </submittedName>
</protein>
<evidence type="ECO:0000313" key="6">
    <source>
        <dbReference type="Proteomes" id="UP000542813"/>
    </source>
</evidence>
<evidence type="ECO:0000256" key="2">
    <source>
        <dbReference type="SAM" id="MobiDB-lite"/>
    </source>
</evidence>
<dbReference type="PANTHER" id="PTHR11461:SF211">
    <property type="entry name" value="GH10112P-RELATED"/>
    <property type="match status" value="1"/>
</dbReference>
<accession>A0A7W9GWV6</accession>
<dbReference type="InterPro" id="IPR042178">
    <property type="entry name" value="Serpin_sf_1"/>
</dbReference>
<comment type="similarity">
    <text evidence="1">Belongs to the serpin family.</text>
</comment>
<evidence type="ECO:0000259" key="4">
    <source>
        <dbReference type="SMART" id="SM00093"/>
    </source>
</evidence>
<keyword evidence="3" id="KW-0732">Signal</keyword>
<comment type="caution">
    <text evidence="5">The sequence shown here is derived from an EMBL/GenBank/DDBJ whole genome shotgun (WGS) entry which is preliminary data.</text>
</comment>
<dbReference type="SUPFAM" id="SSF56574">
    <property type="entry name" value="Serpins"/>
    <property type="match status" value="1"/>
</dbReference>
<dbReference type="Pfam" id="PF00079">
    <property type="entry name" value="Serpin"/>
    <property type="match status" value="1"/>
</dbReference>
<feature type="compositionally biased region" description="Gly residues" evidence="2">
    <location>
        <begin position="26"/>
        <end position="37"/>
    </location>
</feature>
<proteinExistence type="inferred from homology"/>
<dbReference type="PROSITE" id="PS51257">
    <property type="entry name" value="PROKAR_LIPOPROTEIN"/>
    <property type="match status" value="1"/>
</dbReference>
<dbReference type="GO" id="GO:0004867">
    <property type="term" value="F:serine-type endopeptidase inhibitor activity"/>
    <property type="evidence" value="ECO:0007669"/>
    <property type="project" value="InterPro"/>
</dbReference>
<feature type="signal peptide" evidence="3">
    <location>
        <begin position="1"/>
        <end position="25"/>
    </location>
</feature>
<feature type="domain" description="Serpin" evidence="4">
    <location>
        <begin position="75"/>
        <end position="424"/>
    </location>
</feature>
<dbReference type="CDD" id="cd19588">
    <property type="entry name" value="serpin_miropin-like"/>
    <property type="match status" value="1"/>
</dbReference>